<dbReference type="BioCyc" id="LINT1193029:G11R4-4816-MONOMER"/>
<keyword evidence="3" id="KW-0169">Cobalamin biosynthesis</keyword>
<keyword evidence="4" id="KW-0413">Isomerase</keyword>
<evidence type="ECO:0000256" key="4">
    <source>
        <dbReference type="ARBA" id="ARBA00023235"/>
    </source>
</evidence>
<comment type="caution">
    <text evidence="6">The sequence shown here is derived from an EMBL/GenBank/DDBJ whole genome shotgun (WGS) entry which is preliminary data.</text>
</comment>
<evidence type="ECO:0000256" key="1">
    <source>
        <dbReference type="ARBA" id="ARBA00004953"/>
    </source>
</evidence>
<dbReference type="SUPFAM" id="SSF63965">
    <property type="entry name" value="Precorrin-8X methylmutase CbiC/CobH"/>
    <property type="match status" value="1"/>
</dbReference>
<organism evidence="6 7">
    <name type="scientific">Leptospira interrogans serovar Pyrogenes str. 200701872</name>
    <dbReference type="NCBI Taxonomy" id="1193029"/>
    <lineage>
        <taxon>Bacteria</taxon>
        <taxon>Pseudomonadati</taxon>
        <taxon>Spirochaetota</taxon>
        <taxon>Spirochaetia</taxon>
        <taxon>Leptospirales</taxon>
        <taxon>Leptospiraceae</taxon>
        <taxon>Leptospira</taxon>
    </lineage>
</organism>
<sequence length="94" mass="10880">MVRRIIHATADFDYKNITKIHPQAIDSGIQALKRECPIVCDVQMILSGLNPERLKVYGCKTYCFISDEDVIENAKRKILRGQSNRFKKQIHSIF</sequence>
<dbReference type="Pfam" id="PF02570">
    <property type="entry name" value="CbiC"/>
    <property type="match status" value="1"/>
</dbReference>
<reference evidence="6 7" key="1">
    <citation type="submission" date="2013-01" db="EMBL/GenBank/DDBJ databases">
        <authorList>
            <person name="Harkins D.M."/>
            <person name="Durkin A.S."/>
            <person name="Brinkac L.M."/>
            <person name="Haft D.H."/>
            <person name="Selengut J.D."/>
            <person name="Sanka R."/>
            <person name="DePew J."/>
            <person name="Purushe J."/>
            <person name="Picardeau M."/>
            <person name="Werts C."/>
            <person name="Goarant C."/>
            <person name="Vinetz J.M."/>
            <person name="Sutton G.G."/>
            <person name="Nierman W.C."/>
            <person name="Fouts D.E."/>
        </authorList>
    </citation>
    <scope>NUCLEOTIDE SEQUENCE [LARGE SCALE GENOMIC DNA]</scope>
    <source>
        <strain evidence="6 7">200701872</strain>
    </source>
</reference>
<evidence type="ECO:0000256" key="2">
    <source>
        <dbReference type="ARBA" id="ARBA00009774"/>
    </source>
</evidence>
<proteinExistence type="inferred from homology"/>
<dbReference type="UniPathway" id="UPA00148"/>
<protein>
    <submittedName>
        <fullName evidence="6">Precorrin-8X methylmutase domain protein</fullName>
    </submittedName>
</protein>
<evidence type="ECO:0000313" key="6">
    <source>
        <dbReference type="EMBL" id="EMP08418.1"/>
    </source>
</evidence>
<evidence type="ECO:0000259" key="5">
    <source>
        <dbReference type="Pfam" id="PF02570"/>
    </source>
</evidence>
<accession>M6ZPN0</accession>
<dbReference type="InterPro" id="IPR003722">
    <property type="entry name" value="Cbl_synth_CobH/CbiC"/>
</dbReference>
<dbReference type="AlphaFoldDB" id="M6ZPN0"/>
<gene>
    <name evidence="6" type="ORF">LEP1GSC124_1299</name>
</gene>
<evidence type="ECO:0000313" key="7">
    <source>
        <dbReference type="Proteomes" id="UP000012117"/>
    </source>
</evidence>
<name>M6ZPN0_LEPIR</name>
<dbReference type="Proteomes" id="UP000012117">
    <property type="component" value="Unassembled WGS sequence"/>
</dbReference>
<feature type="domain" description="Cobalamin biosynthesis precorrin-8X methylmutase CobH/CbiC" evidence="5">
    <location>
        <begin position="2"/>
        <end position="77"/>
    </location>
</feature>
<dbReference type="Gene3D" id="3.40.50.10230">
    <property type="entry name" value="Cobalamin biosynthesis CobH/CbiC, precorrin-8X methylmutase"/>
    <property type="match status" value="1"/>
</dbReference>
<dbReference type="PANTHER" id="PTHR43588">
    <property type="entry name" value="COBALT-PRECORRIN-8 METHYLMUTASE"/>
    <property type="match status" value="1"/>
</dbReference>
<dbReference type="EMBL" id="AKWN02000126">
    <property type="protein sequence ID" value="EMP08418.1"/>
    <property type="molecule type" value="Genomic_DNA"/>
</dbReference>
<dbReference type="GO" id="GO:0009236">
    <property type="term" value="P:cobalamin biosynthetic process"/>
    <property type="evidence" value="ECO:0007669"/>
    <property type="project" value="UniProtKB-UniPathway"/>
</dbReference>
<comment type="pathway">
    <text evidence="1">Cofactor biosynthesis; adenosylcobalamin biosynthesis.</text>
</comment>
<comment type="similarity">
    <text evidence="2">Belongs to the CobH/CbiC family.</text>
</comment>
<dbReference type="InterPro" id="IPR036588">
    <property type="entry name" value="CobH/CbiC_sf"/>
</dbReference>
<dbReference type="PANTHER" id="PTHR43588:SF1">
    <property type="entry name" value="COBALT-PRECORRIN-8 METHYLMUTASE"/>
    <property type="match status" value="1"/>
</dbReference>
<dbReference type="GO" id="GO:0016993">
    <property type="term" value="F:precorrin-8X methylmutase activity"/>
    <property type="evidence" value="ECO:0007669"/>
    <property type="project" value="InterPro"/>
</dbReference>
<evidence type="ECO:0000256" key="3">
    <source>
        <dbReference type="ARBA" id="ARBA00022573"/>
    </source>
</evidence>